<dbReference type="PANTHER" id="PTHR13696:SF99">
    <property type="entry name" value="COBYRINIC ACID AC-DIAMIDE SYNTHASE"/>
    <property type="match status" value="1"/>
</dbReference>
<dbReference type="InterPro" id="IPR025669">
    <property type="entry name" value="AAA_dom"/>
</dbReference>
<accession>A0A511MVJ8</accession>
<gene>
    <name evidence="2" type="ORF">DC3_02390</name>
</gene>
<proteinExistence type="predicted"/>
<dbReference type="InterPro" id="IPR027417">
    <property type="entry name" value="P-loop_NTPase"/>
</dbReference>
<evidence type="ECO:0000313" key="3">
    <source>
        <dbReference type="Proteomes" id="UP000321306"/>
    </source>
</evidence>
<evidence type="ECO:0000259" key="1">
    <source>
        <dbReference type="Pfam" id="PF13614"/>
    </source>
</evidence>
<comment type="caution">
    <text evidence="2">The sequence shown here is derived from an EMBL/GenBank/DDBJ whole genome shotgun (WGS) entry which is preliminary data.</text>
</comment>
<evidence type="ECO:0000313" key="2">
    <source>
        <dbReference type="EMBL" id="GEM44604.1"/>
    </source>
</evidence>
<dbReference type="Pfam" id="PF13614">
    <property type="entry name" value="AAA_31"/>
    <property type="match status" value="1"/>
</dbReference>
<feature type="domain" description="AAA" evidence="1">
    <location>
        <begin position="59"/>
        <end position="232"/>
    </location>
</feature>
<dbReference type="Gene3D" id="3.40.50.300">
    <property type="entry name" value="P-loop containing nucleotide triphosphate hydrolases"/>
    <property type="match status" value="1"/>
</dbReference>
<dbReference type="EMBL" id="BJXB01000001">
    <property type="protein sequence ID" value="GEM44604.1"/>
    <property type="molecule type" value="Genomic_DNA"/>
</dbReference>
<dbReference type="CDD" id="cd02042">
    <property type="entry name" value="ParAB_family"/>
    <property type="match status" value="1"/>
</dbReference>
<dbReference type="AlphaFoldDB" id="A0A511MVJ8"/>
<dbReference type="RefSeq" id="WP_146881753.1">
    <property type="nucleotide sequence ID" value="NZ_BJXB01000001.1"/>
</dbReference>
<dbReference type="InterPro" id="IPR050678">
    <property type="entry name" value="DNA_Partitioning_ATPase"/>
</dbReference>
<dbReference type="OrthoDB" id="59382at2"/>
<reference evidence="2 3" key="1">
    <citation type="submission" date="2019-07" db="EMBL/GenBank/DDBJ databases">
        <title>Whole genome shotgun sequence of Deinococcus cellulosilyticus NBRC 106333.</title>
        <authorList>
            <person name="Hosoyama A."/>
            <person name="Uohara A."/>
            <person name="Ohji S."/>
            <person name="Ichikawa N."/>
        </authorList>
    </citation>
    <scope>NUCLEOTIDE SEQUENCE [LARGE SCALE GENOMIC DNA]</scope>
    <source>
        <strain evidence="2 3">NBRC 106333</strain>
    </source>
</reference>
<name>A0A511MVJ8_DEIC1</name>
<protein>
    <recommendedName>
        <fullName evidence="1">AAA domain-containing protein</fullName>
    </recommendedName>
</protein>
<organism evidence="2 3">
    <name type="scientific">Deinococcus cellulosilyticus (strain DSM 18568 / NBRC 106333 / KACC 11606 / 5516J-15)</name>
    <dbReference type="NCBI Taxonomy" id="1223518"/>
    <lineage>
        <taxon>Bacteria</taxon>
        <taxon>Thermotogati</taxon>
        <taxon>Deinococcota</taxon>
        <taxon>Deinococci</taxon>
        <taxon>Deinococcales</taxon>
        <taxon>Deinococcaceae</taxon>
        <taxon>Deinococcus</taxon>
    </lineage>
</organism>
<dbReference type="Proteomes" id="UP000321306">
    <property type="component" value="Unassembled WGS sequence"/>
</dbReference>
<sequence>MANKRIVPISNFRQGLKRHFDELKRGQSVHVSSHHKTIGVLLHPSDYWELANGGKRMSEIITLYNHTGGSAKTTLTRELAFGLAQKGYRVLAVDLDSQANLTEFLGYLIDVDIRPEHTALSAILENQPLNPIETRFGFDLVPGHEDLRRVRRADIAELLNLRKHLKKIAAERGYQYILIDASPAGETLSSIASASANKLICPIPSTIKGLRSIRSTISVVQESASINPDLEILMYVLTRAGRTSGVRYANEQITEQLDQLGVPYFNGLTERSTPFEFAAAECRPVLSLEYSNRNMSGIETTKEELNQIVALLESLTQAPVKS</sequence>
<keyword evidence="3" id="KW-1185">Reference proteome</keyword>
<dbReference type="PANTHER" id="PTHR13696">
    <property type="entry name" value="P-LOOP CONTAINING NUCLEOSIDE TRIPHOSPHATE HYDROLASE"/>
    <property type="match status" value="1"/>
</dbReference>
<dbReference type="SUPFAM" id="SSF52540">
    <property type="entry name" value="P-loop containing nucleoside triphosphate hydrolases"/>
    <property type="match status" value="1"/>
</dbReference>